<keyword evidence="13" id="KW-0723">Serine/threonine-protein kinase</keyword>
<feature type="transmembrane region" description="Helical" evidence="11">
    <location>
        <begin position="544"/>
        <end position="564"/>
    </location>
</feature>
<dbReference type="GO" id="GO:0004674">
    <property type="term" value="F:protein serine/threonine kinase activity"/>
    <property type="evidence" value="ECO:0007669"/>
    <property type="project" value="UniProtKB-KW"/>
</dbReference>
<evidence type="ECO:0000256" key="7">
    <source>
        <dbReference type="ARBA" id="ARBA00049014"/>
    </source>
</evidence>
<feature type="transmembrane region" description="Helical" evidence="11">
    <location>
        <begin position="346"/>
        <end position="364"/>
    </location>
</feature>
<feature type="transmembrane region" description="Helical" evidence="11">
    <location>
        <begin position="511"/>
        <end position="532"/>
    </location>
</feature>
<gene>
    <name evidence="13" type="ORF">K8U80_10910</name>
</gene>
<name>A0A921LRC1_9ACTN</name>
<evidence type="ECO:0000256" key="10">
    <source>
        <dbReference type="SAM" id="MobiDB-lite"/>
    </source>
</evidence>
<evidence type="ECO:0000256" key="3">
    <source>
        <dbReference type="ARBA" id="ARBA00022777"/>
    </source>
</evidence>
<dbReference type="InterPro" id="IPR000719">
    <property type="entry name" value="Prot_kinase_dom"/>
</dbReference>
<keyword evidence="11" id="KW-0472">Membrane</keyword>
<dbReference type="EC" id="2.7.12.2" evidence="6"/>
<dbReference type="AlphaFoldDB" id="A0A921LRC1"/>
<dbReference type="EMBL" id="DYVF01000065">
    <property type="protein sequence ID" value="HJG31886.1"/>
    <property type="molecule type" value="Genomic_DNA"/>
</dbReference>
<evidence type="ECO:0000256" key="1">
    <source>
        <dbReference type="ARBA" id="ARBA00022679"/>
    </source>
</evidence>
<evidence type="ECO:0000313" key="14">
    <source>
        <dbReference type="Proteomes" id="UP000746751"/>
    </source>
</evidence>
<dbReference type="SUPFAM" id="SSF56112">
    <property type="entry name" value="Protein kinase-like (PK-like)"/>
    <property type="match status" value="1"/>
</dbReference>
<accession>A0A921LRC1</accession>
<comment type="catalytic activity">
    <reaction evidence="7">
        <text>L-seryl-[protein] + ATP = O-phospho-L-seryl-[protein] + ADP + H(+)</text>
        <dbReference type="Rhea" id="RHEA:17989"/>
        <dbReference type="Rhea" id="RHEA-COMP:9863"/>
        <dbReference type="Rhea" id="RHEA-COMP:11604"/>
        <dbReference type="ChEBI" id="CHEBI:15378"/>
        <dbReference type="ChEBI" id="CHEBI:29999"/>
        <dbReference type="ChEBI" id="CHEBI:30616"/>
        <dbReference type="ChEBI" id="CHEBI:83421"/>
        <dbReference type="ChEBI" id="CHEBI:456216"/>
        <dbReference type="EC" id="2.7.12.2"/>
    </reaction>
</comment>
<protein>
    <recommendedName>
        <fullName evidence="6">mitogen-activated protein kinase kinase</fullName>
        <ecNumber evidence="6">2.7.12.2</ecNumber>
    </recommendedName>
</protein>
<dbReference type="GO" id="GO:0005524">
    <property type="term" value="F:ATP binding"/>
    <property type="evidence" value="ECO:0007669"/>
    <property type="project" value="UniProtKB-KW"/>
</dbReference>
<keyword evidence="4" id="KW-0067">ATP-binding</keyword>
<dbReference type="CDD" id="cd14014">
    <property type="entry name" value="STKc_PknB_like"/>
    <property type="match status" value="1"/>
</dbReference>
<dbReference type="InterPro" id="IPR008271">
    <property type="entry name" value="Ser/Thr_kinase_AS"/>
</dbReference>
<dbReference type="Gene3D" id="1.10.510.10">
    <property type="entry name" value="Transferase(Phosphotransferase) domain 1"/>
    <property type="match status" value="1"/>
</dbReference>
<dbReference type="PROSITE" id="PS50011">
    <property type="entry name" value="PROTEIN_KINASE_DOM"/>
    <property type="match status" value="1"/>
</dbReference>
<organism evidence="13 14">
    <name type="scientific">Collinsella ihumii</name>
    <dbReference type="NCBI Taxonomy" id="1720204"/>
    <lineage>
        <taxon>Bacteria</taxon>
        <taxon>Bacillati</taxon>
        <taxon>Actinomycetota</taxon>
        <taxon>Coriobacteriia</taxon>
        <taxon>Coriobacteriales</taxon>
        <taxon>Coriobacteriaceae</taxon>
        <taxon>Collinsella</taxon>
    </lineage>
</organism>
<evidence type="ECO:0000256" key="6">
    <source>
        <dbReference type="ARBA" id="ARBA00038999"/>
    </source>
</evidence>
<reference evidence="13" key="2">
    <citation type="submission" date="2021-09" db="EMBL/GenBank/DDBJ databases">
        <authorList>
            <person name="Gilroy R."/>
        </authorList>
    </citation>
    <scope>NUCLEOTIDE SEQUENCE</scope>
    <source>
        <strain evidence="13">ChiGjej2B2-7701</strain>
    </source>
</reference>
<sequence length="608" mass="62820">MPLFPTPRAAQPNSIPEPGATGTGLLRRYRPLRTRATGGFGSVEICLDTRLQRRVAIKRIPLTSQGVRTASDNVAAALMEARTASMLPHPNIVSVIDFTYDSAYAYLVMEYVDGMSLEEFLAQVDGHSLTYDEAANVADALVQALSYAHENRVLHLDIKPANVLIDRNGNVKLADFGMATLATAAGFGGARGGTIGYMSPEQLRGDAVDERTDIFALASVLFEALCGYAPFRAQTSAESEELIDQGVTRPSELLPDIPPASEEALMSALSPAPQMRMDSVEEFGDRFCRGLGHARDGRRSFATIIARLTSDEQDPDAEADERPERTWELDPREGYLGSQTAHARRIAAGVVAGTSVAVVSWSLLGTVGLVETLPRLASAAAIGVAAGIAPQLGSALVFAGFVAAVLAGTPLVPALPVVAIACALACGWWLVWGRENPGPSAALVCGGALVCTTGDPLLACPITIAACGCMASGAAAASSAALGMVLGALVAALGQAGALDIAQAASACANPLLIASAALAAAGSAIMAALMGRAWSRYDEDGRNAGYIAAYAVPAAVSILLLCLANRMEIGGATALGAATLVGGGVLSTIIACIYVYLFGYRKEPTGV</sequence>
<evidence type="ECO:0000256" key="11">
    <source>
        <dbReference type="SAM" id="Phobius"/>
    </source>
</evidence>
<evidence type="ECO:0000256" key="5">
    <source>
        <dbReference type="ARBA" id="ARBA00038035"/>
    </source>
</evidence>
<feature type="transmembrane region" description="Helical" evidence="11">
    <location>
        <begin position="576"/>
        <end position="598"/>
    </location>
</feature>
<feature type="transmembrane region" description="Helical" evidence="11">
    <location>
        <begin position="376"/>
        <end position="404"/>
    </location>
</feature>
<proteinExistence type="inferred from homology"/>
<dbReference type="InterPro" id="IPR011009">
    <property type="entry name" value="Kinase-like_dom_sf"/>
</dbReference>
<keyword evidence="3 13" id="KW-0418">Kinase</keyword>
<feature type="domain" description="Protein kinase" evidence="12">
    <location>
        <begin position="29"/>
        <end position="288"/>
    </location>
</feature>
<dbReference type="PANTHER" id="PTHR48013:SF9">
    <property type="entry name" value="DUAL SPECIFICITY MITOGEN-ACTIVATED PROTEIN KINASE KINASE 5"/>
    <property type="match status" value="1"/>
</dbReference>
<evidence type="ECO:0000256" key="4">
    <source>
        <dbReference type="ARBA" id="ARBA00022840"/>
    </source>
</evidence>
<evidence type="ECO:0000313" key="13">
    <source>
        <dbReference type="EMBL" id="HJG31886.1"/>
    </source>
</evidence>
<dbReference type="PROSITE" id="PS00108">
    <property type="entry name" value="PROTEIN_KINASE_ST"/>
    <property type="match status" value="1"/>
</dbReference>
<comment type="catalytic activity">
    <reaction evidence="9">
        <text>L-tyrosyl-[protein] + ATP = O-phospho-L-tyrosyl-[protein] + ADP + H(+)</text>
        <dbReference type="Rhea" id="RHEA:10596"/>
        <dbReference type="Rhea" id="RHEA-COMP:10136"/>
        <dbReference type="Rhea" id="RHEA-COMP:20101"/>
        <dbReference type="ChEBI" id="CHEBI:15378"/>
        <dbReference type="ChEBI" id="CHEBI:30616"/>
        <dbReference type="ChEBI" id="CHEBI:46858"/>
        <dbReference type="ChEBI" id="CHEBI:61978"/>
        <dbReference type="ChEBI" id="CHEBI:456216"/>
        <dbReference type="EC" id="2.7.12.2"/>
    </reaction>
</comment>
<evidence type="ECO:0000256" key="9">
    <source>
        <dbReference type="ARBA" id="ARBA00051693"/>
    </source>
</evidence>
<dbReference type="Pfam" id="PF00069">
    <property type="entry name" value="Pkinase"/>
    <property type="match status" value="1"/>
</dbReference>
<dbReference type="Gene3D" id="3.30.200.20">
    <property type="entry name" value="Phosphorylase Kinase, domain 1"/>
    <property type="match status" value="1"/>
</dbReference>
<dbReference type="Proteomes" id="UP000746751">
    <property type="component" value="Unassembled WGS sequence"/>
</dbReference>
<feature type="transmembrane region" description="Helical" evidence="11">
    <location>
        <begin position="480"/>
        <end position="499"/>
    </location>
</feature>
<dbReference type="SMART" id="SM00220">
    <property type="entry name" value="S_TKc"/>
    <property type="match status" value="1"/>
</dbReference>
<evidence type="ECO:0000256" key="8">
    <source>
        <dbReference type="ARBA" id="ARBA00049299"/>
    </source>
</evidence>
<dbReference type="PANTHER" id="PTHR48013">
    <property type="entry name" value="DUAL SPECIFICITY MITOGEN-ACTIVATED PROTEIN KINASE KINASE 5-RELATED"/>
    <property type="match status" value="1"/>
</dbReference>
<feature type="transmembrane region" description="Helical" evidence="11">
    <location>
        <begin position="411"/>
        <end position="431"/>
    </location>
</feature>
<comment type="caution">
    <text evidence="13">The sequence shown here is derived from an EMBL/GenBank/DDBJ whole genome shotgun (WGS) entry which is preliminary data.</text>
</comment>
<keyword evidence="11" id="KW-0812">Transmembrane</keyword>
<feature type="region of interest" description="Disordered" evidence="10">
    <location>
        <begin position="1"/>
        <end position="24"/>
    </location>
</feature>
<comment type="similarity">
    <text evidence="5">Belongs to the protein kinase superfamily. STE Ser/Thr protein kinase family. MAP kinase kinase subfamily.</text>
</comment>
<evidence type="ECO:0000256" key="2">
    <source>
        <dbReference type="ARBA" id="ARBA00022741"/>
    </source>
</evidence>
<evidence type="ECO:0000259" key="12">
    <source>
        <dbReference type="PROSITE" id="PS50011"/>
    </source>
</evidence>
<keyword evidence="1" id="KW-0808">Transferase</keyword>
<comment type="catalytic activity">
    <reaction evidence="8">
        <text>L-threonyl-[protein] + ATP = O-phospho-L-threonyl-[protein] + ADP + H(+)</text>
        <dbReference type="Rhea" id="RHEA:46608"/>
        <dbReference type="Rhea" id="RHEA-COMP:11060"/>
        <dbReference type="Rhea" id="RHEA-COMP:11605"/>
        <dbReference type="ChEBI" id="CHEBI:15378"/>
        <dbReference type="ChEBI" id="CHEBI:30013"/>
        <dbReference type="ChEBI" id="CHEBI:30616"/>
        <dbReference type="ChEBI" id="CHEBI:61977"/>
        <dbReference type="ChEBI" id="CHEBI:456216"/>
        <dbReference type="EC" id="2.7.12.2"/>
    </reaction>
</comment>
<keyword evidence="11" id="KW-1133">Transmembrane helix</keyword>
<reference evidence="13" key="1">
    <citation type="journal article" date="2021" name="PeerJ">
        <title>Extensive microbial diversity within the chicken gut microbiome revealed by metagenomics and culture.</title>
        <authorList>
            <person name="Gilroy R."/>
            <person name="Ravi A."/>
            <person name="Getino M."/>
            <person name="Pursley I."/>
            <person name="Horton D.L."/>
            <person name="Alikhan N.F."/>
            <person name="Baker D."/>
            <person name="Gharbi K."/>
            <person name="Hall N."/>
            <person name="Watson M."/>
            <person name="Adriaenssens E.M."/>
            <person name="Foster-Nyarko E."/>
            <person name="Jarju S."/>
            <person name="Secka A."/>
            <person name="Antonio M."/>
            <person name="Oren A."/>
            <person name="Chaudhuri R.R."/>
            <person name="La Ragione R."/>
            <person name="Hildebrand F."/>
            <person name="Pallen M.J."/>
        </authorList>
    </citation>
    <scope>NUCLEOTIDE SEQUENCE</scope>
    <source>
        <strain evidence="13">ChiGjej2B2-7701</strain>
    </source>
</reference>
<keyword evidence="2" id="KW-0547">Nucleotide-binding</keyword>